<evidence type="ECO:0000256" key="2">
    <source>
        <dbReference type="SAM" id="Phobius"/>
    </source>
</evidence>
<sequence length="221" mass="23508">MSSSRSLSLSAFSSSLPFSSATNHNNTITAFVTLITAPSITIPPSSSYPTPESPRYTSIDHSAPNQNQAGELANNAYPRKITGAVLGAACFFALLGIVVWFVWWKKNRRGGLLTSIIPPEVEEGFGKVGNTGKGKERARGGGGQGEELELGGMELLGGGNRNPGEGSSNEESEVGGVTGANGTVRTQEGETQGLEQEHGQCEFQKKKGKEEKKERKKIRII</sequence>
<dbReference type="EMBL" id="MCFA01000032">
    <property type="protein sequence ID" value="ORY14526.1"/>
    <property type="molecule type" value="Genomic_DNA"/>
</dbReference>
<keyword evidence="2" id="KW-0472">Membrane</keyword>
<evidence type="ECO:0000313" key="4">
    <source>
        <dbReference type="Proteomes" id="UP000193144"/>
    </source>
</evidence>
<feature type="region of interest" description="Disordered" evidence="1">
    <location>
        <begin position="127"/>
        <end position="221"/>
    </location>
</feature>
<evidence type="ECO:0000313" key="3">
    <source>
        <dbReference type="EMBL" id="ORY14526.1"/>
    </source>
</evidence>
<feature type="compositionally biased region" description="Basic and acidic residues" evidence="1">
    <location>
        <begin position="195"/>
        <end position="213"/>
    </location>
</feature>
<proteinExistence type="predicted"/>
<keyword evidence="4" id="KW-1185">Reference proteome</keyword>
<dbReference type="Proteomes" id="UP000193144">
    <property type="component" value="Unassembled WGS sequence"/>
</dbReference>
<comment type="caution">
    <text evidence="3">The sequence shown here is derived from an EMBL/GenBank/DDBJ whole genome shotgun (WGS) entry which is preliminary data.</text>
</comment>
<evidence type="ECO:0000256" key="1">
    <source>
        <dbReference type="SAM" id="MobiDB-lite"/>
    </source>
</evidence>
<feature type="transmembrane region" description="Helical" evidence="2">
    <location>
        <begin position="81"/>
        <end position="103"/>
    </location>
</feature>
<organism evidence="3 4">
    <name type="scientific">Clohesyomyces aquaticus</name>
    <dbReference type="NCBI Taxonomy" id="1231657"/>
    <lineage>
        <taxon>Eukaryota</taxon>
        <taxon>Fungi</taxon>
        <taxon>Dikarya</taxon>
        <taxon>Ascomycota</taxon>
        <taxon>Pezizomycotina</taxon>
        <taxon>Dothideomycetes</taxon>
        <taxon>Pleosporomycetidae</taxon>
        <taxon>Pleosporales</taxon>
        <taxon>Lindgomycetaceae</taxon>
        <taxon>Clohesyomyces</taxon>
    </lineage>
</organism>
<protein>
    <submittedName>
        <fullName evidence="3">Uncharacterized protein</fullName>
    </submittedName>
</protein>
<dbReference type="AlphaFoldDB" id="A0A1Y1ZW97"/>
<accession>A0A1Y1ZW97</accession>
<name>A0A1Y1ZW97_9PLEO</name>
<keyword evidence="2" id="KW-0812">Transmembrane</keyword>
<keyword evidence="2" id="KW-1133">Transmembrane helix</keyword>
<gene>
    <name evidence="3" type="ORF">BCR34DRAFT_227828</name>
</gene>
<reference evidence="3 4" key="1">
    <citation type="submission" date="2016-07" db="EMBL/GenBank/DDBJ databases">
        <title>Pervasive Adenine N6-methylation of Active Genes in Fungi.</title>
        <authorList>
            <consortium name="DOE Joint Genome Institute"/>
            <person name="Mondo S.J."/>
            <person name="Dannebaum R.O."/>
            <person name="Kuo R.C."/>
            <person name="Labutti K."/>
            <person name="Haridas S."/>
            <person name="Kuo A."/>
            <person name="Salamov A."/>
            <person name="Ahrendt S.R."/>
            <person name="Lipzen A."/>
            <person name="Sullivan W."/>
            <person name="Andreopoulos W.B."/>
            <person name="Clum A."/>
            <person name="Lindquist E."/>
            <person name="Daum C."/>
            <person name="Ramamoorthy G.K."/>
            <person name="Gryganskyi A."/>
            <person name="Culley D."/>
            <person name="Magnuson J.K."/>
            <person name="James T.Y."/>
            <person name="O'Malley M.A."/>
            <person name="Stajich J.E."/>
            <person name="Spatafora J.W."/>
            <person name="Visel A."/>
            <person name="Grigoriev I.V."/>
        </authorList>
    </citation>
    <scope>NUCLEOTIDE SEQUENCE [LARGE SCALE GENOMIC DNA]</scope>
    <source>
        <strain evidence="3 4">CBS 115471</strain>
    </source>
</reference>